<name>A0A2M9ZAW5_9LEPT</name>
<evidence type="ECO:0000313" key="2">
    <source>
        <dbReference type="Proteomes" id="UP000231912"/>
    </source>
</evidence>
<organism evidence="1 2">
    <name type="scientific">Leptospira wolffii</name>
    <dbReference type="NCBI Taxonomy" id="409998"/>
    <lineage>
        <taxon>Bacteria</taxon>
        <taxon>Pseudomonadati</taxon>
        <taxon>Spirochaetota</taxon>
        <taxon>Spirochaetia</taxon>
        <taxon>Leptospirales</taxon>
        <taxon>Leptospiraceae</taxon>
        <taxon>Leptospira</taxon>
    </lineage>
</organism>
<proteinExistence type="predicted"/>
<dbReference type="Proteomes" id="UP000231912">
    <property type="component" value="Unassembled WGS sequence"/>
</dbReference>
<comment type="caution">
    <text evidence="1">The sequence shown here is derived from an EMBL/GenBank/DDBJ whole genome shotgun (WGS) entry which is preliminary data.</text>
</comment>
<gene>
    <name evidence="1" type="ORF">CH371_11515</name>
</gene>
<evidence type="ECO:0000313" key="1">
    <source>
        <dbReference type="EMBL" id="PJZ65560.1"/>
    </source>
</evidence>
<protein>
    <submittedName>
        <fullName evidence="1">Uncharacterized protein</fullName>
    </submittedName>
</protein>
<sequence>MIHKNQFKLLIILFLFPFLGNCFDFTNYKLSNLQDSKEVLVQKAVTAFEKGDVAAVSGLALNAEEHNTMFWNHVGEKFSSDPGMSAQLAYDHMTMESNIVVKELLIRLEGKDFVFQKLECKREPEKYGPFTLHLGCKTTLYSPSTKETLTLSSFRSILEYKGKFKLYHLKRE</sequence>
<dbReference type="EMBL" id="NPDT01000004">
    <property type="protein sequence ID" value="PJZ65560.1"/>
    <property type="molecule type" value="Genomic_DNA"/>
</dbReference>
<accession>A0A2M9ZAW5</accession>
<reference evidence="1 2" key="1">
    <citation type="submission" date="2017-07" db="EMBL/GenBank/DDBJ databases">
        <title>Leptospira spp. isolated from tropical soils.</title>
        <authorList>
            <person name="Thibeaux R."/>
            <person name="Iraola G."/>
            <person name="Ferres I."/>
            <person name="Bierque E."/>
            <person name="Girault D."/>
            <person name="Soupe-Gilbert M.-E."/>
            <person name="Picardeau M."/>
            <person name="Goarant C."/>
        </authorList>
    </citation>
    <scope>NUCLEOTIDE SEQUENCE [LARGE SCALE GENOMIC DNA]</scope>
    <source>
        <strain evidence="1 2">FH2-C-A2</strain>
    </source>
</reference>
<dbReference type="AlphaFoldDB" id="A0A2M9ZAW5"/>